<dbReference type="SUPFAM" id="SSF58104">
    <property type="entry name" value="Methyl-accepting chemotaxis protein (MCP) signaling domain"/>
    <property type="match status" value="1"/>
</dbReference>
<feature type="transmembrane region" description="Helical" evidence="5">
    <location>
        <begin position="364"/>
        <end position="386"/>
    </location>
</feature>
<feature type="domain" description="T-SNARE coiled-coil homology" evidence="7">
    <location>
        <begin position="651"/>
        <end position="713"/>
    </location>
</feature>
<keyword evidence="5" id="KW-0812">Transmembrane</keyword>
<dbReference type="Proteomes" id="UP000005753">
    <property type="component" value="Chromosome"/>
</dbReference>
<dbReference type="InterPro" id="IPR051310">
    <property type="entry name" value="MCP_chemotaxis"/>
</dbReference>
<dbReference type="GO" id="GO:0007165">
    <property type="term" value="P:signal transduction"/>
    <property type="evidence" value="ECO:0007669"/>
    <property type="project" value="UniProtKB-KW"/>
</dbReference>
<dbReference type="PANTHER" id="PTHR43531">
    <property type="entry name" value="PROTEIN ICFG"/>
    <property type="match status" value="1"/>
</dbReference>
<dbReference type="CDD" id="cd06225">
    <property type="entry name" value="HAMP"/>
    <property type="match status" value="1"/>
</dbReference>
<dbReference type="Gene3D" id="1.10.287.950">
    <property type="entry name" value="Methyl-accepting chemotaxis protein"/>
    <property type="match status" value="1"/>
</dbReference>
<dbReference type="Pfam" id="PF00015">
    <property type="entry name" value="MCPsignal"/>
    <property type="match status" value="1"/>
</dbReference>
<feature type="domain" description="Methyl-accepting transducer" evidence="6">
    <location>
        <begin position="492"/>
        <end position="721"/>
    </location>
</feature>
<protein>
    <submittedName>
        <fullName evidence="9">Methyl-accepting chemotaxis protein</fullName>
    </submittedName>
</protein>
<sequence>MGMNRKEKGLSSKADKGVRKQSKVRMHDIAVRLPLTVVAVLLIAFLIMTIVLTTILGGRSMQDTKNTLFLTSEDNAQKLKTVLRGTRILSATITSTMDTFYEGSGSEEALPVLWKSKGEEKSNSKTSTGEFYSQITGEKIGGRSYYAETVITNTIIESMKAIDGLEGVGVFLEPGAFDENVAQYAPYMNTADLEANTFENYAYDDYKDTNYYTRAKESKTGGSVTDYATAETPMISIFYPILHNDEFKGVVVVDLALRLFASIEETHLSYEGLYVNVVNEEKKILYSSHTDVIGKYFKDTVDAETYSSISEKWEEGSYFSIKTTAKSGLVMRYYTPYKPSFGDTWWVQTVIPYKVYVQSQTQTMIIVMICAIAILAVLTLIIVFMLRKALAPLDSIGNAAKLVAEGDFDVAIDYRKDDEIGRLAHAIRKFINRVRSIMGDLSENLGELSAGNFDPNLDKHAEFYVGAYAPLKQSLEEITTELSHTMTEIKESANQVSSGSEQVSAGAQALAQGSTEQASSVEELSHTMEDIAKQIKETSLKTKEAADISKDSNTAVTLSNSKMTEMSDSMSEITGKAGEISKIIKTIDDIAFQTNILALNAAIEAARAGAAGKGFAVVADEVGNLAKKSQEAAKDTAKLIEDTIEAVDKGAGITNETAEALQRVSESFNRIDALVGEISAASEQQSTGVNQVAEGIDQISAVIQTNSATAEQSAAASQELSSQADALNEMVGKFRVKS</sequence>
<reference evidence="9 10" key="2">
    <citation type="submission" date="2012-02" db="EMBL/GenBank/DDBJ databases">
        <title>Improved High-Quality Draft sequence of Eubacterium cellulosolvens 6.</title>
        <authorList>
            <consortium name="US DOE Joint Genome Institute"/>
            <person name="Lucas S."/>
            <person name="Han J."/>
            <person name="Lapidus A."/>
            <person name="Cheng J.-F."/>
            <person name="Goodwin L."/>
            <person name="Pitluck S."/>
            <person name="Peters L."/>
            <person name="Mikhailova N."/>
            <person name="Gu W."/>
            <person name="Detter J.C."/>
            <person name="Han C."/>
            <person name="Tapia R."/>
            <person name="Land M."/>
            <person name="Hauser L."/>
            <person name="Kyrpides N."/>
            <person name="Ivanova N."/>
            <person name="Pagani I."/>
            <person name="Johnson E."/>
            <person name="Mukhopadhyay B."/>
            <person name="Anderson I."/>
            <person name="Woyke T."/>
        </authorList>
    </citation>
    <scope>NUCLEOTIDE SEQUENCE [LARGE SCALE GENOMIC DNA]</scope>
    <source>
        <strain evidence="9 10">6</strain>
    </source>
</reference>
<dbReference type="EMBL" id="CM001487">
    <property type="protein sequence ID" value="EIM56491.1"/>
    <property type="molecule type" value="Genomic_DNA"/>
</dbReference>
<dbReference type="Pfam" id="PF22673">
    <property type="entry name" value="MCP-like_PDC_1"/>
    <property type="match status" value="1"/>
</dbReference>
<keyword evidence="3" id="KW-0807">Transducer</keyword>
<proteinExistence type="inferred from homology"/>
<evidence type="ECO:0000259" key="6">
    <source>
        <dbReference type="PROSITE" id="PS50111"/>
    </source>
</evidence>
<organism evidence="9 10">
    <name type="scientific">Eubacterium cellulosolvens (strain ATCC 43171 / JCM 9499 / 6)</name>
    <name type="common">Cillobacterium cellulosolvens</name>
    <dbReference type="NCBI Taxonomy" id="633697"/>
    <lineage>
        <taxon>Bacteria</taxon>
        <taxon>Bacillati</taxon>
        <taxon>Bacillota</taxon>
        <taxon>Clostridia</taxon>
        <taxon>Eubacteriales</taxon>
        <taxon>Eubacteriaceae</taxon>
        <taxon>Eubacterium</taxon>
    </lineage>
</organism>
<dbReference type="PROSITE" id="PS50885">
    <property type="entry name" value="HAMP"/>
    <property type="match status" value="1"/>
</dbReference>
<keyword evidence="10" id="KW-1185">Reference proteome</keyword>
<dbReference type="GO" id="GO:0005886">
    <property type="term" value="C:plasma membrane"/>
    <property type="evidence" value="ECO:0007669"/>
    <property type="project" value="TreeGrafter"/>
</dbReference>
<evidence type="ECO:0000259" key="7">
    <source>
        <dbReference type="PROSITE" id="PS50192"/>
    </source>
</evidence>
<dbReference type="AlphaFoldDB" id="I5ARR8"/>
<keyword evidence="5" id="KW-1133">Transmembrane helix</keyword>
<dbReference type="Gene3D" id="6.10.340.10">
    <property type="match status" value="1"/>
</dbReference>
<dbReference type="Gene3D" id="3.30.450.20">
    <property type="entry name" value="PAS domain"/>
    <property type="match status" value="1"/>
</dbReference>
<evidence type="ECO:0000256" key="1">
    <source>
        <dbReference type="ARBA" id="ARBA00022500"/>
    </source>
</evidence>
<keyword evidence="5" id="KW-0472">Membrane</keyword>
<dbReference type="Pfam" id="PF00672">
    <property type="entry name" value="HAMP"/>
    <property type="match status" value="1"/>
</dbReference>
<dbReference type="PROSITE" id="PS50192">
    <property type="entry name" value="T_SNARE"/>
    <property type="match status" value="1"/>
</dbReference>
<dbReference type="PROSITE" id="PS50111">
    <property type="entry name" value="CHEMOTAXIS_TRANSDUC_2"/>
    <property type="match status" value="1"/>
</dbReference>
<keyword evidence="1" id="KW-0145">Chemotaxis</keyword>
<name>I5ARR8_EUBC6</name>
<feature type="region of interest" description="Disordered" evidence="4">
    <location>
        <begin position="490"/>
        <end position="523"/>
    </location>
</feature>
<dbReference type="SMART" id="SM00283">
    <property type="entry name" value="MA"/>
    <property type="match status" value="1"/>
</dbReference>
<evidence type="ECO:0000256" key="3">
    <source>
        <dbReference type="PROSITE-ProRule" id="PRU00284"/>
    </source>
</evidence>
<feature type="transmembrane region" description="Helical" evidence="5">
    <location>
        <begin position="29"/>
        <end position="56"/>
    </location>
</feature>
<dbReference type="InterPro" id="IPR004089">
    <property type="entry name" value="MCPsignal_dom"/>
</dbReference>
<dbReference type="GO" id="GO:0004888">
    <property type="term" value="F:transmembrane signaling receptor activity"/>
    <property type="evidence" value="ECO:0007669"/>
    <property type="project" value="TreeGrafter"/>
</dbReference>
<gene>
    <name evidence="9" type="ORF">EubceDRAFT1_0652</name>
</gene>
<reference evidence="9 10" key="1">
    <citation type="submission" date="2010-08" db="EMBL/GenBank/DDBJ databases">
        <authorList>
            <consortium name="US DOE Joint Genome Institute (JGI-PGF)"/>
            <person name="Lucas S."/>
            <person name="Copeland A."/>
            <person name="Lapidus A."/>
            <person name="Cheng J.-F."/>
            <person name="Bruce D."/>
            <person name="Goodwin L."/>
            <person name="Pitluck S."/>
            <person name="Land M.L."/>
            <person name="Hauser L."/>
            <person name="Chang Y.-J."/>
            <person name="Anderson I.J."/>
            <person name="Johnson E."/>
            <person name="Mulhopadhyay B."/>
            <person name="Kyrpides N."/>
            <person name="Woyke T.J."/>
        </authorList>
    </citation>
    <scope>NUCLEOTIDE SEQUENCE [LARGE SCALE GENOMIC DNA]</scope>
    <source>
        <strain evidence="9 10">6</strain>
    </source>
</reference>
<evidence type="ECO:0000259" key="8">
    <source>
        <dbReference type="PROSITE" id="PS50885"/>
    </source>
</evidence>
<accession>I5ARR8</accession>
<evidence type="ECO:0000256" key="5">
    <source>
        <dbReference type="SAM" id="Phobius"/>
    </source>
</evidence>
<dbReference type="PANTHER" id="PTHR43531:SF11">
    <property type="entry name" value="METHYL-ACCEPTING CHEMOTAXIS PROTEIN 3"/>
    <property type="match status" value="1"/>
</dbReference>
<evidence type="ECO:0000313" key="10">
    <source>
        <dbReference type="Proteomes" id="UP000005753"/>
    </source>
</evidence>
<feature type="domain" description="HAMP" evidence="8">
    <location>
        <begin position="387"/>
        <end position="439"/>
    </location>
</feature>
<dbReference type="GO" id="GO:0006935">
    <property type="term" value="P:chemotaxis"/>
    <property type="evidence" value="ECO:0007669"/>
    <property type="project" value="UniProtKB-KW"/>
</dbReference>
<dbReference type="InterPro" id="IPR000727">
    <property type="entry name" value="T_SNARE_dom"/>
</dbReference>
<evidence type="ECO:0000313" key="9">
    <source>
        <dbReference type="EMBL" id="EIM56491.1"/>
    </source>
</evidence>
<evidence type="ECO:0000256" key="4">
    <source>
        <dbReference type="SAM" id="MobiDB-lite"/>
    </source>
</evidence>
<comment type="similarity">
    <text evidence="2">Belongs to the methyl-accepting chemotaxis (MCP) protein family.</text>
</comment>
<dbReference type="HOGENOM" id="CLU_000445_107_12_9"/>
<dbReference type="CDD" id="cd12913">
    <property type="entry name" value="PDC1_MCP_like"/>
    <property type="match status" value="1"/>
</dbReference>
<feature type="compositionally biased region" description="Polar residues" evidence="4">
    <location>
        <begin position="490"/>
        <end position="522"/>
    </location>
</feature>
<dbReference type="InterPro" id="IPR003660">
    <property type="entry name" value="HAMP_dom"/>
</dbReference>
<dbReference type="SMART" id="SM00304">
    <property type="entry name" value="HAMP"/>
    <property type="match status" value="1"/>
</dbReference>
<evidence type="ECO:0000256" key="2">
    <source>
        <dbReference type="ARBA" id="ARBA00029447"/>
    </source>
</evidence>
<dbReference type="eggNOG" id="COG0840">
    <property type="taxonomic scope" value="Bacteria"/>
</dbReference>
<dbReference type="STRING" id="633697.EubceDRAFT1_0652"/>